<organism evidence="1 2">
    <name type="scientific">Pseudomonas fluorescens</name>
    <dbReference type="NCBI Taxonomy" id="294"/>
    <lineage>
        <taxon>Bacteria</taxon>
        <taxon>Pseudomonadati</taxon>
        <taxon>Pseudomonadota</taxon>
        <taxon>Gammaproteobacteria</taxon>
        <taxon>Pseudomonadales</taxon>
        <taxon>Pseudomonadaceae</taxon>
        <taxon>Pseudomonas</taxon>
    </lineage>
</organism>
<dbReference type="PANTHER" id="PTHR20883">
    <property type="entry name" value="PHYTANOYL-COA DIOXYGENASE DOMAIN CONTAINING 1"/>
    <property type="match status" value="1"/>
</dbReference>
<dbReference type="GO" id="GO:0016706">
    <property type="term" value="F:2-oxoglutarate-dependent dioxygenase activity"/>
    <property type="evidence" value="ECO:0007669"/>
    <property type="project" value="UniProtKB-ARBA"/>
</dbReference>
<dbReference type="AlphaFoldDB" id="A0A1T3AKM8"/>
<dbReference type="GeneID" id="61634108"/>
<accession>A0A1T3AKM8</accession>
<dbReference type="Gene3D" id="2.60.120.620">
    <property type="entry name" value="q2cbj1_9rhob like domain"/>
    <property type="match status" value="1"/>
</dbReference>
<dbReference type="EMBL" id="LS483372">
    <property type="protein sequence ID" value="SQF92690.1"/>
    <property type="molecule type" value="Genomic_DNA"/>
</dbReference>
<dbReference type="PANTHER" id="PTHR20883:SF46">
    <property type="entry name" value="PHYTANOYL-COA HYDROXYLASE"/>
    <property type="match status" value="1"/>
</dbReference>
<gene>
    <name evidence="1" type="ORF">NCTC10038_04142</name>
</gene>
<dbReference type="InterPro" id="IPR008775">
    <property type="entry name" value="Phytyl_CoA_dOase-like"/>
</dbReference>
<dbReference type="Pfam" id="PF05721">
    <property type="entry name" value="PhyH"/>
    <property type="match status" value="1"/>
</dbReference>
<evidence type="ECO:0000313" key="1">
    <source>
        <dbReference type="EMBL" id="SQF92690.1"/>
    </source>
</evidence>
<name>A0A1T3AKM8_PSEFL</name>
<keyword evidence="1" id="KW-0223">Dioxygenase</keyword>
<proteinExistence type="predicted"/>
<sequence length="290" mass="31988">MIEQAQIEQFQRDGFLVVEGVLSLNDVAALQHDFDQWVEESRSHDQGWGATLDGRARFDLEGDHRPDHPSLRRVSSPTEISPVYERVALHSRMAAISAQLIGAGGARFHHSKINSKLPHTATQVKWHQDFLFTPHSNDDIVTALLMVSEVTPQNGPLNVIPGSHKGPLWSHWQNQRFTGSVEDAVVEEHCQQPVACYGPAGSVCFMHTRLLHASSPNETELPRTLFISVYAAEDALPFGENPLPSAHAGRLVAGEESGWVRATNNQMRLPQKPRGASFFVQQAGQDSATA</sequence>
<evidence type="ECO:0000313" key="2">
    <source>
        <dbReference type="Proteomes" id="UP000248640"/>
    </source>
</evidence>
<dbReference type="SUPFAM" id="SSF51197">
    <property type="entry name" value="Clavaminate synthase-like"/>
    <property type="match status" value="1"/>
</dbReference>
<dbReference type="GO" id="GO:0005506">
    <property type="term" value="F:iron ion binding"/>
    <property type="evidence" value="ECO:0007669"/>
    <property type="project" value="UniProtKB-ARBA"/>
</dbReference>
<dbReference type="Proteomes" id="UP000248640">
    <property type="component" value="Chromosome 1"/>
</dbReference>
<dbReference type="RefSeq" id="WP_053257143.1">
    <property type="nucleotide sequence ID" value="NZ_CBCRXZ010000001.1"/>
</dbReference>
<keyword evidence="1" id="KW-0560">Oxidoreductase</keyword>
<protein>
    <submittedName>
        <fullName evidence="1">Putative phosphorous compounds metabolism-related dioxygenase</fullName>
    </submittedName>
</protein>
<reference evidence="1 2" key="1">
    <citation type="submission" date="2018-06" db="EMBL/GenBank/DDBJ databases">
        <authorList>
            <consortium name="Pathogen Informatics"/>
            <person name="Doyle S."/>
        </authorList>
    </citation>
    <scope>NUCLEOTIDE SEQUENCE [LARGE SCALE GENOMIC DNA]</scope>
    <source>
        <strain evidence="1 2">NCTC10038</strain>
    </source>
</reference>